<keyword evidence="2" id="KW-1185">Reference proteome</keyword>
<dbReference type="EMBL" id="JAKLWS010000014">
    <property type="protein sequence ID" value="MCG2589246.1"/>
    <property type="molecule type" value="Genomic_DNA"/>
</dbReference>
<comment type="caution">
    <text evidence="1">The sequence shown here is derived from an EMBL/GenBank/DDBJ whole genome shotgun (WGS) entry which is preliminary data.</text>
</comment>
<dbReference type="Proteomes" id="UP001165366">
    <property type="component" value="Unassembled WGS sequence"/>
</dbReference>
<sequence length="87" mass="9559">MASIAGFQPAQRDSRTYLGRCPKLRSDRLSACDLWQIQQAAPKVSLGEKPKLYQPGASIWVEAYSPSIGRLKACNSPGSFKHGFEFG</sequence>
<name>A0ABS9KEH6_9BACT</name>
<proteinExistence type="predicted"/>
<protein>
    <submittedName>
        <fullName evidence="1">Uncharacterized protein</fullName>
    </submittedName>
</protein>
<dbReference type="RefSeq" id="WP_237854610.1">
    <property type="nucleotide sequence ID" value="NZ_JAKLWS010000014.1"/>
</dbReference>
<accession>A0ABS9KEH6</accession>
<evidence type="ECO:0000313" key="1">
    <source>
        <dbReference type="EMBL" id="MCG2589246.1"/>
    </source>
</evidence>
<reference evidence="1" key="1">
    <citation type="submission" date="2022-01" db="EMBL/GenBank/DDBJ databases">
        <authorList>
            <person name="Wang Y."/>
        </authorList>
    </citation>
    <scope>NUCLEOTIDE SEQUENCE</scope>
    <source>
        <strain evidence="1">WB101</strain>
    </source>
</reference>
<organism evidence="1 2">
    <name type="scientific">Rhodohalobacter sulfatireducens</name>
    <dbReference type="NCBI Taxonomy" id="2911366"/>
    <lineage>
        <taxon>Bacteria</taxon>
        <taxon>Pseudomonadati</taxon>
        <taxon>Balneolota</taxon>
        <taxon>Balneolia</taxon>
        <taxon>Balneolales</taxon>
        <taxon>Balneolaceae</taxon>
        <taxon>Rhodohalobacter</taxon>
    </lineage>
</organism>
<gene>
    <name evidence="1" type="ORF">L6773_11770</name>
</gene>
<evidence type="ECO:0000313" key="2">
    <source>
        <dbReference type="Proteomes" id="UP001165366"/>
    </source>
</evidence>
<reference evidence="1" key="2">
    <citation type="submission" date="2024-05" db="EMBL/GenBank/DDBJ databases">
        <title>Rhodohalobacter halophilus gen. nov., sp. nov., a moderately halophilic member of the family Balneolaceae.</title>
        <authorList>
            <person name="Xia J."/>
        </authorList>
    </citation>
    <scope>NUCLEOTIDE SEQUENCE</scope>
    <source>
        <strain evidence="1">WB101</strain>
    </source>
</reference>